<sequence length="124" mass="14221">MKQKKLYHSPSWPQLTRSDSSTINLRCSPLQNPHSTEPEFEARCWWFGIRKDFCHFLLSLCPFLQEYANIAYSLQNDDRAQARSQIANDHSGNTGTSDSKPEKIVKKTELLKPVVPVISIDMPD</sequence>
<feature type="region of interest" description="Disordered" evidence="1">
    <location>
        <begin position="81"/>
        <end position="103"/>
    </location>
</feature>
<feature type="compositionally biased region" description="Polar residues" evidence="1">
    <location>
        <begin position="82"/>
        <end position="98"/>
    </location>
</feature>
<evidence type="ECO:0000256" key="1">
    <source>
        <dbReference type="SAM" id="MobiDB-lite"/>
    </source>
</evidence>
<dbReference type="AlphaFoldDB" id="A0A7R9D937"/>
<gene>
    <name evidence="2" type="ORF">TPSB3V08_LOCUS6830</name>
</gene>
<dbReference type="EMBL" id="OD004157">
    <property type="protein sequence ID" value="CAD7409423.1"/>
    <property type="molecule type" value="Genomic_DNA"/>
</dbReference>
<organism evidence="2">
    <name type="scientific">Timema poppense</name>
    <name type="common">Walking stick</name>
    <dbReference type="NCBI Taxonomy" id="170557"/>
    <lineage>
        <taxon>Eukaryota</taxon>
        <taxon>Metazoa</taxon>
        <taxon>Ecdysozoa</taxon>
        <taxon>Arthropoda</taxon>
        <taxon>Hexapoda</taxon>
        <taxon>Insecta</taxon>
        <taxon>Pterygota</taxon>
        <taxon>Neoptera</taxon>
        <taxon>Polyneoptera</taxon>
        <taxon>Phasmatodea</taxon>
        <taxon>Timematodea</taxon>
        <taxon>Timematoidea</taxon>
        <taxon>Timematidae</taxon>
        <taxon>Timema</taxon>
    </lineage>
</organism>
<name>A0A7R9D937_TIMPO</name>
<accession>A0A7R9D937</accession>
<proteinExistence type="predicted"/>
<reference evidence="2" key="1">
    <citation type="submission" date="2020-11" db="EMBL/GenBank/DDBJ databases">
        <authorList>
            <person name="Tran Van P."/>
        </authorList>
    </citation>
    <scope>NUCLEOTIDE SEQUENCE</scope>
</reference>
<protein>
    <submittedName>
        <fullName evidence="2">Uncharacterized protein</fullName>
    </submittedName>
</protein>
<evidence type="ECO:0000313" key="2">
    <source>
        <dbReference type="EMBL" id="CAD7409423.1"/>
    </source>
</evidence>